<organism evidence="3 4">
    <name type="scientific">Streptomyces cavernicola</name>
    <dbReference type="NCBI Taxonomy" id="3043613"/>
    <lineage>
        <taxon>Bacteria</taxon>
        <taxon>Bacillati</taxon>
        <taxon>Actinomycetota</taxon>
        <taxon>Actinomycetes</taxon>
        <taxon>Kitasatosporales</taxon>
        <taxon>Streptomycetaceae</taxon>
        <taxon>Streptomyces</taxon>
    </lineage>
</organism>
<gene>
    <name evidence="3" type="ORF">QIS96_20780</name>
</gene>
<evidence type="ECO:0000313" key="3">
    <source>
        <dbReference type="EMBL" id="MDI3406234.1"/>
    </source>
</evidence>
<feature type="compositionally biased region" description="Polar residues" evidence="1">
    <location>
        <begin position="1"/>
        <end position="13"/>
    </location>
</feature>
<feature type="region of interest" description="Disordered" evidence="1">
    <location>
        <begin position="1"/>
        <end position="127"/>
    </location>
</feature>
<reference evidence="3 4" key="1">
    <citation type="submission" date="2023-05" db="EMBL/GenBank/DDBJ databases">
        <title>Draft genome sequence of Streptomyces sp. B-S-A6 isolated from a cave soil in Thailand.</title>
        <authorList>
            <person name="Chamroensaksri N."/>
            <person name="Muangham S."/>
        </authorList>
    </citation>
    <scope>NUCLEOTIDE SEQUENCE [LARGE SCALE GENOMIC DNA]</scope>
    <source>
        <strain evidence="3 4">B-S-A6</strain>
    </source>
</reference>
<dbReference type="RefSeq" id="WP_282544162.1">
    <property type="nucleotide sequence ID" value="NZ_JASCIQ010000021.1"/>
</dbReference>
<proteinExistence type="predicted"/>
<evidence type="ECO:0000259" key="2">
    <source>
        <dbReference type="Pfam" id="PF01609"/>
    </source>
</evidence>
<dbReference type="EMBL" id="JASCIQ010000021">
    <property type="protein sequence ID" value="MDI3406234.1"/>
    <property type="molecule type" value="Genomic_DNA"/>
</dbReference>
<name>A0ABT6SEF2_9ACTN</name>
<feature type="compositionally biased region" description="Low complexity" evidence="1">
    <location>
        <begin position="75"/>
        <end position="87"/>
    </location>
</feature>
<sequence>MKQTTTSGGSNARQPPGGEHPTPRCPTCQRRGSPQTNPEHKPEQPVSESDLAQREVLPAGEEAIGRGGKTVLLTSASQESSSEAAPRSARRAERGRRTPLGPCVRGRLPHPRQKEGAATGPSPVDRWKTGSKHHLICDGKGIPLHVIMTAANVNDITQTLHLVDGIPPVSGRVGHPCCRLDSLLGDEAHDSKAVRG</sequence>
<evidence type="ECO:0000313" key="4">
    <source>
        <dbReference type="Proteomes" id="UP001223978"/>
    </source>
</evidence>
<accession>A0ABT6SEF2</accession>
<dbReference type="InterPro" id="IPR002559">
    <property type="entry name" value="Transposase_11"/>
</dbReference>
<protein>
    <submittedName>
        <fullName evidence="3">Transposase</fullName>
    </submittedName>
</protein>
<keyword evidence="4" id="KW-1185">Reference proteome</keyword>
<dbReference type="Proteomes" id="UP001223978">
    <property type="component" value="Unassembled WGS sequence"/>
</dbReference>
<dbReference type="Pfam" id="PF01609">
    <property type="entry name" value="DDE_Tnp_1"/>
    <property type="match status" value="1"/>
</dbReference>
<evidence type="ECO:0000256" key="1">
    <source>
        <dbReference type="SAM" id="MobiDB-lite"/>
    </source>
</evidence>
<feature type="domain" description="Transposase IS4-like" evidence="2">
    <location>
        <begin position="109"/>
        <end position="194"/>
    </location>
</feature>
<comment type="caution">
    <text evidence="3">The sequence shown here is derived from an EMBL/GenBank/DDBJ whole genome shotgun (WGS) entry which is preliminary data.</text>
</comment>